<gene>
    <name evidence="3" type="ORF">ACFPPB_05120</name>
</gene>
<reference evidence="4" key="1">
    <citation type="journal article" date="2019" name="Int. J. Syst. Evol. Microbiol.">
        <title>The Global Catalogue of Microorganisms (GCM) 10K type strain sequencing project: providing services to taxonomists for standard genome sequencing and annotation.</title>
        <authorList>
            <consortium name="The Broad Institute Genomics Platform"/>
            <consortium name="The Broad Institute Genome Sequencing Center for Infectious Disease"/>
            <person name="Wu L."/>
            <person name="Ma J."/>
        </authorList>
    </citation>
    <scope>NUCLEOTIDE SEQUENCE [LARGE SCALE GENOMIC DNA]</scope>
    <source>
        <strain evidence="4">CGMCC 1.13587</strain>
    </source>
</reference>
<dbReference type="Proteomes" id="UP001596111">
    <property type="component" value="Unassembled WGS sequence"/>
</dbReference>
<keyword evidence="4" id="KW-1185">Reference proteome</keyword>
<dbReference type="InterPro" id="IPR042204">
    <property type="entry name" value="2Fe-2S-bd_N"/>
</dbReference>
<protein>
    <submittedName>
        <fullName evidence="3">(2Fe-2S)-binding protein</fullName>
    </submittedName>
</protein>
<dbReference type="InterPro" id="IPR036010">
    <property type="entry name" value="2Fe-2S_ferredoxin-like_sf"/>
</dbReference>
<organism evidence="3 4">
    <name type="scientific">Rhodanobacter terrae</name>
    <dbReference type="NCBI Taxonomy" id="418647"/>
    <lineage>
        <taxon>Bacteria</taxon>
        <taxon>Pseudomonadati</taxon>
        <taxon>Pseudomonadota</taxon>
        <taxon>Gammaproteobacteria</taxon>
        <taxon>Lysobacterales</taxon>
        <taxon>Rhodanobacteraceae</taxon>
        <taxon>Rhodanobacter</taxon>
    </lineage>
</organism>
<evidence type="ECO:0000313" key="3">
    <source>
        <dbReference type="EMBL" id="MFC5580490.1"/>
    </source>
</evidence>
<dbReference type="SUPFAM" id="SSF54292">
    <property type="entry name" value="2Fe-2S ferredoxin-like"/>
    <property type="match status" value="1"/>
</dbReference>
<evidence type="ECO:0000256" key="1">
    <source>
        <dbReference type="ARBA" id="ARBA00023002"/>
    </source>
</evidence>
<accession>A0ABW0SW76</accession>
<keyword evidence="1" id="KW-0560">Oxidoreductase</keyword>
<comment type="caution">
    <text evidence="3">The sequence shown here is derived from an EMBL/GenBank/DDBJ whole genome shotgun (WGS) entry which is preliminary data.</text>
</comment>
<dbReference type="Pfam" id="PF13510">
    <property type="entry name" value="Fer2_4"/>
    <property type="match status" value="1"/>
</dbReference>
<feature type="domain" description="2Fe-2S ferredoxin-type" evidence="2">
    <location>
        <begin position="5"/>
        <end position="83"/>
    </location>
</feature>
<dbReference type="Gene3D" id="3.10.20.440">
    <property type="entry name" value="2Fe-2S iron-sulphur cluster binding domain, sarcosine oxidase, alpha subunit, N-terminal domain"/>
    <property type="match status" value="1"/>
</dbReference>
<sequence>MTALKPIRVTVNGQPVEVPAGSSVAAAVARVAAHVRRSVRGEPRAPLCGMGVCFECRVQVDGVAHVRACMTPVSEGMQVRTDD</sequence>
<dbReference type="PROSITE" id="PS51085">
    <property type="entry name" value="2FE2S_FER_2"/>
    <property type="match status" value="1"/>
</dbReference>
<dbReference type="InterPro" id="IPR001041">
    <property type="entry name" value="2Fe-2S_ferredoxin-type"/>
</dbReference>
<proteinExistence type="predicted"/>
<evidence type="ECO:0000259" key="2">
    <source>
        <dbReference type="PROSITE" id="PS51085"/>
    </source>
</evidence>
<dbReference type="EMBL" id="JBHSNG010000003">
    <property type="protein sequence ID" value="MFC5580490.1"/>
    <property type="molecule type" value="Genomic_DNA"/>
</dbReference>
<name>A0ABW0SW76_9GAMM</name>
<evidence type="ECO:0000313" key="4">
    <source>
        <dbReference type="Proteomes" id="UP001596111"/>
    </source>
</evidence>
<dbReference type="RefSeq" id="WP_377325011.1">
    <property type="nucleotide sequence ID" value="NZ_JBHSNG010000003.1"/>
</dbReference>